<name>B8D384_DESA1</name>
<evidence type="ECO:0000256" key="1">
    <source>
        <dbReference type="SAM" id="Phobius"/>
    </source>
</evidence>
<dbReference type="HOGENOM" id="CLU_2313668_0_0_2"/>
<dbReference type="Proteomes" id="UP000006903">
    <property type="component" value="Chromosome"/>
</dbReference>
<dbReference type="AlphaFoldDB" id="B8D384"/>
<reference evidence="2 3" key="1">
    <citation type="journal article" date="2009" name="J. Bacteriol.">
        <title>Complete genome sequence of the anaerobic, protein-degrading hyperthermophilic crenarchaeon Desulfurococcus kamchatkensis.</title>
        <authorList>
            <person name="Ravin N.V."/>
            <person name="Mardanov A.V."/>
            <person name="Beletsky A.V."/>
            <person name="Kublanov I.V."/>
            <person name="Kolganova T.V."/>
            <person name="Lebedinsky A.V."/>
            <person name="Chernyh N.A."/>
            <person name="Bonch-Osmolovskaya E.A."/>
            <person name="Skryabin K.G."/>
        </authorList>
    </citation>
    <scope>NUCLEOTIDE SEQUENCE [LARGE SCALE GENOMIC DNA]</scope>
    <source>
        <strain evidence="3">DSM 18924 / JCM 16383 / VKM B-2413 / 1221n</strain>
    </source>
</reference>
<sequence length="94" mass="10903">MNTEDSIWLIRLASGVVYGVITFILLYFMGPLQTSVVTWTLSPIVYYTTIIFVAVRYRPTKRMHLYLRGLLSFYTAWLSTVFILYDLIPVKSSP</sequence>
<dbReference type="RefSeq" id="WP_012607697.1">
    <property type="nucleotide sequence ID" value="NC_011766.1"/>
</dbReference>
<keyword evidence="1" id="KW-1133">Transmembrane helix</keyword>
<organism evidence="2 3">
    <name type="scientific">Desulfurococcus amylolyticus (strain DSM 18924 / JCM 16383 / VKM B-2413 / 1221n)</name>
    <name type="common">Desulfurococcus kamchatkensis</name>
    <dbReference type="NCBI Taxonomy" id="490899"/>
    <lineage>
        <taxon>Archaea</taxon>
        <taxon>Thermoproteota</taxon>
        <taxon>Thermoprotei</taxon>
        <taxon>Desulfurococcales</taxon>
        <taxon>Desulfurococcaceae</taxon>
        <taxon>Desulfurococcus</taxon>
    </lineage>
</organism>
<dbReference type="STRING" id="490899.DKAM_0026"/>
<dbReference type="EMBL" id="CP001140">
    <property type="protein sequence ID" value="ACL10355.1"/>
    <property type="molecule type" value="Genomic_DNA"/>
</dbReference>
<keyword evidence="1" id="KW-0812">Transmembrane</keyword>
<feature type="transmembrane region" description="Helical" evidence="1">
    <location>
        <begin position="12"/>
        <end position="30"/>
    </location>
</feature>
<gene>
    <name evidence="2" type="ordered locus">DKAM_0026</name>
</gene>
<evidence type="ECO:0000313" key="2">
    <source>
        <dbReference type="EMBL" id="ACL10355.1"/>
    </source>
</evidence>
<proteinExistence type="predicted"/>
<feature type="transmembrane region" description="Helical" evidence="1">
    <location>
        <begin position="67"/>
        <end position="88"/>
    </location>
</feature>
<evidence type="ECO:0000313" key="3">
    <source>
        <dbReference type="Proteomes" id="UP000006903"/>
    </source>
</evidence>
<accession>B8D384</accession>
<feature type="transmembrane region" description="Helical" evidence="1">
    <location>
        <begin position="36"/>
        <end position="55"/>
    </location>
</feature>
<dbReference type="eggNOG" id="arCOG08829">
    <property type="taxonomic scope" value="Archaea"/>
</dbReference>
<dbReference type="KEGG" id="dka:DKAM_0026"/>
<dbReference type="GeneID" id="7170362"/>
<protein>
    <submittedName>
        <fullName evidence="2">Uncharacterized protein</fullName>
    </submittedName>
</protein>
<keyword evidence="1" id="KW-0472">Membrane</keyword>